<dbReference type="InterPro" id="IPR025698">
    <property type="entry name" value="2TM_dom"/>
</dbReference>
<dbReference type="RefSeq" id="WP_135463353.1">
    <property type="nucleotide sequence ID" value="NZ_SRLC01000001.1"/>
</dbReference>
<keyword evidence="1" id="KW-0812">Transmembrane</keyword>
<feature type="domain" description="2TM" evidence="2">
    <location>
        <begin position="15"/>
        <end position="83"/>
    </location>
</feature>
<evidence type="ECO:0000259" key="2">
    <source>
        <dbReference type="Pfam" id="PF13239"/>
    </source>
</evidence>
<gene>
    <name evidence="3" type="ORF">E5K00_11470</name>
</gene>
<name>A0A4Z0Q8L9_9BACT</name>
<protein>
    <submittedName>
        <fullName evidence="3">2TM domain-containing protein</fullName>
    </submittedName>
</protein>
<evidence type="ECO:0000313" key="3">
    <source>
        <dbReference type="EMBL" id="TGE25776.1"/>
    </source>
</evidence>
<organism evidence="3 4">
    <name type="scientific">Hymenobacter aquaticus</name>
    <dbReference type="NCBI Taxonomy" id="1867101"/>
    <lineage>
        <taxon>Bacteria</taxon>
        <taxon>Pseudomonadati</taxon>
        <taxon>Bacteroidota</taxon>
        <taxon>Cytophagia</taxon>
        <taxon>Cytophagales</taxon>
        <taxon>Hymenobacteraceae</taxon>
        <taxon>Hymenobacter</taxon>
    </lineage>
</organism>
<keyword evidence="1" id="KW-1133">Transmembrane helix</keyword>
<dbReference type="Proteomes" id="UP000297549">
    <property type="component" value="Unassembled WGS sequence"/>
</dbReference>
<feature type="transmembrane region" description="Helical" evidence="1">
    <location>
        <begin position="61"/>
        <end position="79"/>
    </location>
</feature>
<accession>A0A4Z0Q8L9</accession>
<dbReference type="EMBL" id="SRLC01000001">
    <property type="protein sequence ID" value="TGE25776.1"/>
    <property type="molecule type" value="Genomic_DNA"/>
</dbReference>
<proteinExistence type="predicted"/>
<keyword evidence="1" id="KW-0472">Membrane</keyword>
<sequence length="101" mass="11827">MEAANRDPQLWRIAKARAKFKAHLLTYVAVNALLWAIWFFTDFNGGGHYAGRHFNYVPWPVWSTVFWGFGVLMQGVRVYSGFGGQQSEREYERLVREREGR</sequence>
<comment type="caution">
    <text evidence="3">The sequence shown here is derived from an EMBL/GenBank/DDBJ whole genome shotgun (WGS) entry which is preliminary data.</text>
</comment>
<feature type="transmembrane region" description="Helical" evidence="1">
    <location>
        <begin position="20"/>
        <end position="41"/>
    </location>
</feature>
<evidence type="ECO:0000256" key="1">
    <source>
        <dbReference type="SAM" id="Phobius"/>
    </source>
</evidence>
<keyword evidence="4" id="KW-1185">Reference proteome</keyword>
<dbReference type="Pfam" id="PF13239">
    <property type="entry name" value="2TM"/>
    <property type="match status" value="1"/>
</dbReference>
<evidence type="ECO:0000313" key="4">
    <source>
        <dbReference type="Proteomes" id="UP000297549"/>
    </source>
</evidence>
<dbReference type="OrthoDB" id="8965954at2"/>
<reference evidence="3 4" key="1">
    <citation type="submission" date="2019-04" db="EMBL/GenBank/DDBJ databases">
        <authorList>
            <person name="Feng G."/>
            <person name="Zhang J."/>
            <person name="Zhu H."/>
        </authorList>
    </citation>
    <scope>NUCLEOTIDE SEQUENCE [LARGE SCALE GENOMIC DNA]</scope>
    <source>
        <strain evidence="3 4">JCM 31653</strain>
    </source>
</reference>
<dbReference type="AlphaFoldDB" id="A0A4Z0Q8L9"/>